<dbReference type="PANTHER" id="PTHR21240:SF28">
    <property type="entry name" value="ISO-OROTATE DECARBOXYLASE (EUROFUNG)"/>
    <property type="match status" value="1"/>
</dbReference>
<reference evidence="3 4" key="1">
    <citation type="submission" date="2018-07" db="EMBL/GenBank/DDBJ databases">
        <title>Complete Genome Sequences of Extremely Thermoacidophilic, Metal-Mobilizing Type-Strain Members of the Archaeal Family Sulfolobaceae: Acidianus brierleyi DSM-1651T, Acidianus sulfidivorans DSM-18786T, Metallosphaera hakonensis DSM-7519T, and Metallosphaera prunae DSM-10039T.</title>
        <authorList>
            <person name="Counts J.A."/>
            <person name="Kelly R.M."/>
        </authorList>
    </citation>
    <scope>NUCLEOTIDE SEQUENCE [LARGE SCALE GENOMIC DNA]</scope>
    <source>
        <strain evidence="3 4">Ron 12/II</strain>
    </source>
</reference>
<dbReference type="GeneID" id="59455301"/>
<keyword evidence="1" id="KW-0456">Lyase</keyword>
<dbReference type="Pfam" id="PF04909">
    <property type="entry name" value="Amidohydro_2"/>
    <property type="match status" value="1"/>
</dbReference>
<dbReference type="GO" id="GO:0005737">
    <property type="term" value="C:cytoplasm"/>
    <property type="evidence" value="ECO:0007669"/>
    <property type="project" value="TreeGrafter"/>
</dbReference>
<feature type="domain" description="Amidohydrolase-related" evidence="2">
    <location>
        <begin position="5"/>
        <end position="320"/>
    </location>
</feature>
<evidence type="ECO:0000313" key="4">
    <source>
        <dbReference type="Proteomes" id="UP000298568"/>
    </source>
</evidence>
<dbReference type="KEGG" id="mpru:DFR88_00380"/>
<name>A0A4D8S126_METPR</name>
<keyword evidence="4" id="KW-1185">Reference proteome</keyword>
<dbReference type="GO" id="GO:0019748">
    <property type="term" value="P:secondary metabolic process"/>
    <property type="evidence" value="ECO:0007669"/>
    <property type="project" value="TreeGrafter"/>
</dbReference>
<dbReference type="SUPFAM" id="SSF51556">
    <property type="entry name" value="Metallo-dependent hydrolases"/>
    <property type="match status" value="1"/>
</dbReference>
<dbReference type="InterPro" id="IPR032466">
    <property type="entry name" value="Metal_Hydrolase"/>
</dbReference>
<dbReference type="PANTHER" id="PTHR21240">
    <property type="entry name" value="2-AMINO-3-CARBOXYLMUCONATE-6-SEMIALDEHYDE DECARBOXYLASE"/>
    <property type="match status" value="1"/>
</dbReference>
<dbReference type="EMBL" id="CP031156">
    <property type="protein sequence ID" value="QCO29129.1"/>
    <property type="molecule type" value="Genomic_DNA"/>
</dbReference>
<dbReference type="GO" id="GO:0016787">
    <property type="term" value="F:hydrolase activity"/>
    <property type="evidence" value="ECO:0007669"/>
    <property type="project" value="InterPro"/>
</dbReference>
<evidence type="ECO:0000259" key="2">
    <source>
        <dbReference type="Pfam" id="PF04909"/>
    </source>
</evidence>
<dbReference type="InterPro" id="IPR006680">
    <property type="entry name" value="Amidohydro-rel"/>
</dbReference>
<protein>
    <recommendedName>
        <fullName evidence="2">Amidohydrolase-related domain-containing protein</fullName>
    </recommendedName>
</protein>
<dbReference type="AlphaFoldDB" id="A0A4D8S126"/>
<proteinExistence type="predicted"/>
<dbReference type="Gene3D" id="3.20.20.140">
    <property type="entry name" value="Metal-dependent hydrolases"/>
    <property type="match status" value="1"/>
</dbReference>
<evidence type="ECO:0000313" key="3">
    <source>
        <dbReference type="EMBL" id="QCO29129.1"/>
    </source>
</evidence>
<dbReference type="InterPro" id="IPR032465">
    <property type="entry name" value="ACMSD"/>
</dbReference>
<organism evidence="3 4">
    <name type="scientific">Metallosphaera prunae</name>
    <dbReference type="NCBI Taxonomy" id="47304"/>
    <lineage>
        <taxon>Archaea</taxon>
        <taxon>Thermoproteota</taxon>
        <taxon>Thermoprotei</taxon>
        <taxon>Sulfolobales</taxon>
        <taxon>Sulfolobaceae</taxon>
        <taxon>Metallosphaera</taxon>
    </lineage>
</organism>
<evidence type="ECO:0000256" key="1">
    <source>
        <dbReference type="ARBA" id="ARBA00023239"/>
    </source>
</evidence>
<dbReference type="RefSeq" id="WP_193453339.1">
    <property type="nucleotide sequence ID" value="NZ_CP031156.1"/>
</dbReference>
<sequence length="323" mass="36614">MQLVIDVHSHFYPKSYVEALNRRGFLRNVDSRLMISWGKRSSPVTTALTDINQKIENLKKLPYSFYSILSMSAPWTYILPKEEEVKVVKESNDQLAEIVRKYPDNFGGLATLPLNDIEASINEAERAIRDLGLHGFVVGTGVGDKTIADPEFKPVFKKISELSVPVFIHPGTMPLDRVLNEGAFAIFTSFVFETTYVATKLSLDGVLKEYGLKIIIPHGGGFIPYQLARFDMAHEVYKLGVTNPSGDLKKNVYYDTVVYSRETLEFLEKIMGIDKVVYGTDHPFPVSFPDLFLKLIQEVNPKDEDREKILTKNAKELFKLKNL</sequence>
<accession>A0A4D8S126</accession>
<dbReference type="Proteomes" id="UP000298568">
    <property type="component" value="Chromosome"/>
</dbReference>
<dbReference type="GO" id="GO:0016831">
    <property type="term" value="F:carboxy-lyase activity"/>
    <property type="evidence" value="ECO:0007669"/>
    <property type="project" value="InterPro"/>
</dbReference>
<gene>
    <name evidence="3" type="ORF">DFR88_00380</name>
</gene>